<dbReference type="PANTHER" id="PTHR47750:SF7">
    <property type="entry name" value="F-BOX PROTEIN"/>
    <property type="match status" value="1"/>
</dbReference>
<evidence type="ECO:0000256" key="6">
    <source>
        <dbReference type="ARBA" id="ARBA00069742"/>
    </source>
</evidence>
<evidence type="ECO:0000256" key="7">
    <source>
        <dbReference type="SAM" id="MobiDB-lite"/>
    </source>
</evidence>
<keyword evidence="11" id="KW-1185">Reference proteome</keyword>
<dbReference type="GO" id="GO:0009937">
    <property type="term" value="P:regulation of gibberellic acid mediated signaling pathway"/>
    <property type="evidence" value="ECO:0007669"/>
    <property type="project" value="InterPro"/>
</dbReference>
<dbReference type="GO" id="GO:0005634">
    <property type="term" value="C:nucleus"/>
    <property type="evidence" value="ECO:0007669"/>
    <property type="project" value="UniProtKB-SubCell"/>
</dbReference>
<dbReference type="Proteomes" id="UP000639772">
    <property type="component" value="Unassembled WGS sequence"/>
</dbReference>
<evidence type="ECO:0000313" key="12">
    <source>
        <dbReference type="Proteomes" id="UP000639772"/>
    </source>
</evidence>
<dbReference type="InterPro" id="IPR036047">
    <property type="entry name" value="F-box-like_dom_sf"/>
</dbReference>
<feature type="compositionally biased region" description="Basic and acidic residues" evidence="7">
    <location>
        <begin position="17"/>
        <end position="33"/>
    </location>
</feature>
<dbReference type="EMBL" id="JADCNM010000002">
    <property type="protein sequence ID" value="KAG0493348.1"/>
    <property type="molecule type" value="Genomic_DNA"/>
</dbReference>
<organism evidence="9 11">
    <name type="scientific">Vanilla planifolia</name>
    <name type="common">Vanilla</name>
    <dbReference type="NCBI Taxonomy" id="51239"/>
    <lineage>
        <taxon>Eukaryota</taxon>
        <taxon>Viridiplantae</taxon>
        <taxon>Streptophyta</taxon>
        <taxon>Embryophyta</taxon>
        <taxon>Tracheophyta</taxon>
        <taxon>Spermatophyta</taxon>
        <taxon>Magnoliopsida</taxon>
        <taxon>Liliopsida</taxon>
        <taxon>Asparagales</taxon>
        <taxon>Orchidaceae</taxon>
        <taxon>Vanilloideae</taxon>
        <taxon>Vanilleae</taxon>
        <taxon>Vanilla</taxon>
    </lineage>
</organism>
<sequence>MKRGAIAASDGGDQPDIDAKRTKFGGKEQDCEKLPSSLAESTPDLGEDLVFEILKRADERTLALAACVSRGWRRMAEDERLWEVVCTRHWANIGCGNQQLRSVVLALGGFRRLHSLYLLPLLRPPAAHGRPRPVLPFPVLAAPRRPSGMPARWGKDEVQLSLSLLSIGYFERMNLSYPRPGGGGSGGAAGGR</sequence>
<dbReference type="OrthoDB" id="781091at2759"/>
<comment type="subcellular location">
    <subcellularLocation>
        <location evidence="1">Nucleus</location>
    </subcellularLocation>
</comment>
<dbReference type="SUPFAM" id="SSF81383">
    <property type="entry name" value="F-box domain"/>
    <property type="match status" value="1"/>
</dbReference>
<dbReference type="Pfam" id="PF12937">
    <property type="entry name" value="F-box-like"/>
    <property type="match status" value="1"/>
</dbReference>
<comment type="pathway">
    <text evidence="2">Protein modification; protein ubiquitination.</text>
</comment>
<reference evidence="11 12" key="1">
    <citation type="journal article" date="2020" name="Nat. Food">
        <title>A phased Vanilla planifolia genome enables genetic improvement of flavour and production.</title>
        <authorList>
            <person name="Hasing T."/>
            <person name="Tang H."/>
            <person name="Brym M."/>
            <person name="Khazi F."/>
            <person name="Huang T."/>
            <person name="Chambers A.H."/>
        </authorList>
    </citation>
    <scope>NUCLEOTIDE SEQUENCE [LARGE SCALE GENOMIC DNA]</scope>
    <source>
        <tissue evidence="9">Leaf</tissue>
    </source>
</reference>
<feature type="domain" description="F-box" evidence="8">
    <location>
        <begin position="47"/>
        <end position="87"/>
    </location>
</feature>
<dbReference type="Gene3D" id="1.20.1280.50">
    <property type="match status" value="1"/>
</dbReference>
<dbReference type="Proteomes" id="UP000636800">
    <property type="component" value="Unassembled WGS sequence"/>
</dbReference>
<dbReference type="FunFam" id="1.20.1280.50:FF:000067">
    <property type="entry name" value="F-box protein GID2"/>
    <property type="match status" value="1"/>
</dbReference>
<evidence type="ECO:0000259" key="8">
    <source>
        <dbReference type="Pfam" id="PF12937"/>
    </source>
</evidence>
<evidence type="ECO:0000256" key="4">
    <source>
        <dbReference type="ARBA" id="ARBA00022941"/>
    </source>
</evidence>
<proteinExistence type="predicted"/>
<evidence type="ECO:0000256" key="2">
    <source>
        <dbReference type="ARBA" id="ARBA00004906"/>
    </source>
</evidence>
<evidence type="ECO:0000313" key="11">
    <source>
        <dbReference type="Proteomes" id="UP000636800"/>
    </source>
</evidence>
<dbReference type="GO" id="GO:0019005">
    <property type="term" value="C:SCF ubiquitin ligase complex"/>
    <property type="evidence" value="ECO:0007669"/>
    <property type="project" value="InterPro"/>
</dbReference>
<dbReference type="InterPro" id="IPR001810">
    <property type="entry name" value="F-box_dom"/>
</dbReference>
<feature type="region of interest" description="Disordered" evidence="7">
    <location>
        <begin position="1"/>
        <end position="41"/>
    </location>
</feature>
<dbReference type="GO" id="GO:0009740">
    <property type="term" value="P:gibberellic acid mediated signaling pathway"/>
    <property type="evidence" value="ECO:0007669"/>
    <property type="project" value="UniProtKB-KW"/>
</dbReference>
<accession>A0A835PAT5</accession>
<dbReference type="EMBL" id="JADCNL010000336">
    <property type="protein sequence ID" value="KAG0448322.1"/>
    <property type="molecule type" value="Genomic_DNA"/>
</dbReference>
<dbReference type="InterPro" id="IPR044184">
    <property type="entry name" value="SNE/GID2"/>
</dbReference>
<dbReference type="AlphaFoldDB" id="A0A835PAT5"/>
<name>A0A835PAT5_VANPL</name>
<comment type="caution">
    <text evidence="9">The sequence shown here is derived from an EMBL/GenBank/DDBJ whole genome shotgun (WGS) entry which is preliminary data.</text>
</comment>
<evidence type="ECO:0000313" key="9">
    <source>
        <dbReference type="EMBL" id="KAG0448322.1"/>
    </source>
</evidence>
<evidence type="ECO:0000313" key="10">
    <source>
        <dbReference type="EMBL" id="KAG0493348.1"/>
    </source>
</evidence>
<keyword evidence="5" id="KW-0539">Nucleus</keyword>
<dbReference type="PANTHER" id="PTHR47750">
    <property type="entry name" value="F-BOX PROTEIN SNE"/>
    <property type="match status" value="1"/>
</dbReference>
<evidence type="ECO:0000256" key="1">
    <source>
        <dbReference type="ARBA" id="ARBA00004123"/>
    </source>
</evidence>
<gene>
    <name evidence="10" type="ORF">HPP92_004342</name>
    <name evidence="9" type="ORF">HPP92_027899</name>
</gene>
<evidence type="ECO:0000256" key="5">
    <source>
        <dbReference type="ARBA" id="ARBA00023242"/>
    </source>
</evidence>
<keyword evidence="3" id="KW-0833">Ubl conjugation pathway</keyword>
<evidence type="ECO:0000256" key="3">
    <source>
        <dbReference type="ARBA" id="ARBA00022786"/>
    </source>
</evidence>
<protein>
    <recommendedName>
        <fullName evidence="6">F-box protein GID2</fullName>
    </recommendedName>
</protein>
<keyword evidence="4" id="KW-0939">Gibberellin signaling pathway</keyword>